<reference evidence="1 2" key="1">
    <citation type="submission" date="2017-07" db="EMBL/GenBank/DDBJ databases">
        <title>Phylogenetic study on the rhizospheric bacterium Ochrobactrum sp. A44.</title>
        <authorList>
            <person name="Krzyzanowska D.M."/>
            <person name="Ossowicki A."/>
            <person name="Rajewska M."/>
            <person name="Maciag T."/>
            <person name="Kaczynski Z."/>
            <person name="Czerwicka M."/>
            <person name="Jafra S."/>
        </authorList>
    </citation>
    <scope>NUCLEOTIDE SEQUENCE [LARGE SCALE GENOMIC DNA]</scope>
    <source>
        <strain evidence="1 2">OgA9a</strain>
    </source>
</reference>
<evidence type="ECO:0000313" key="1">
    <source>
        <dbReference type="EMBL" id="OYR12500.1"/>
    </source>
</evidence>
<dbReference type="EMBL" id="NNRL01000159">
    <property type="protein sequence ID" value="OYR12500.1"/>
    <property type="molecule type" value="Genomic_DNA"/>
</dbReference>
<dbReference type="Proteomes" id="UP000216478">
    <property type="component" value="Unassembled WGS sequence"/>
</dbReference>
<evidence type="ECO:0000313" key="2">
    <source>
        <dbReference type="Proteomes" id="UP000216478"/>
    </source>
</evidence>
<sequence length="53" mass="6066">MRFGKGKERIGHEILRVSWCEFPGKRPKQIELPAFRGGWVLRCHQGPTAVFSA</sequence>
<accession>A0A256FCN1</accession>
<gene>
    <name evidence="1" type="ORF">CEV33_1284</name>
</gene>
<proteinExistence type="predicted"/>
<protein>
    <submittedName>
        <fullName evidence="1">Putative replication initiator protein A</fullName>
    </submittedName>
</protein>
<dbReference type="AlphaFoldDB" id="A0A256FCN1"/>
<organism evidence="1 2">
    <name type="scientific">Brucella grignonensis</name>
    <dbReference type="NCBI Taxonomy" id="94627"/>
    <lineage>
        <taxon>Bacteria</taxon>
        <taxon>Pseudomonadati</taxon>
        <taxon>Pseudomonadota</taxon>
        <taxon>Alphaproteobacteria</taxon>
        <taxon>Hyphomicrobiales</taxon>
        <taxon>Brucellaceae</taxon>
        <taxon>Brucella/Ochrobactrum group</taxon>
        <taxon>Brucella</taxon>
    </lineage>
</organism>
<comment type="caution">
    <text evidence="1">The sequence shown here is derived from an EMBL/GenBank/DDBJ whole genome shotgun (WGS) entry which is preliminary data.</text>
</comment>
<name>A0A256FCN1_9HYPH</name>
<keyword evidence="2" id="KW-1185">Reference proteome</keyword>